<comment type="caution">
    <text evidence="2">The sequence shown here is derived from an EMBL/GenBank/DDBJ whole genome shotgun (WGS) entry which is preliminary data.</text>
</comment>
<reference evidence="2 3" key="1">
    <citation type="submission" date="2019-01" db="EMBL/GenBank/DDBJ databases">
        <title>Draft genome sequence of Psathyrella aberdarensis IHI B618.</title>
        <authorList>
            <person name="Buettner E."/>
            <person name="Kellner H."/>
        </authorList>
    </citation>
    <scope>NUCLEOTIDE SEQUENCE [LARGE SCALE GENOMIC DNA]</scope>
    <source>
        <strain evidence="2 3">IHI B618</strain>
    </source>
</reference>
<keyword evidence="3" id="KW-1185">Reference proteome</keyword>
<dbReference type="Proteomes" id="UP000290288">
    <property type="component" value="Unassembled WGS sequence"/>
</dbReference>
<protein>
    <submittedName>
        <fullName evidence="2">Uncharacterized protein</fullName>
    </submittedName>
</protein>
<dbReference type="AlphaFoldDB" id="A0A4Q2D4J0"/>
<evidence type="ECO:0000256" key="1">
    <source>
        <dbReference type="SAM" id="SignalP"/>
    </source>
</evidence>
<feature type="chain" id="PRO_5020416108" evidence="1">
    <location>
        <begin position="20"/>
        <end position="146"/>
    </location>
</feature>
<name>A0A4Q2D4J0_9AGAR</name>
<sequence length="146" mass="15977">MFWSLKTVLAISLVGLTTAQKPSPLCGTNPDATTFFRNMVTHTYPKALADYNAVIAAFPNSNATPEDIDDLYHAGEAYYRQYLDTFTTALSYVEVEILSIESSCFALDMAKLHNCAYGSGDGLQFDVEGSRTSATARASDEGYLKF</sequence>
<accession>A0A4Q2D4J0</accession>
<feature type="signal peptide" evidence="1">
    <location>
        <begin position="1"/>
        <end position="19"/>
    </location>
</feature>
<evidence type="ECO:0000313" key="3">
    <source>
        <dbReference type="Proteomes" id="UP000290288"/>
    </source>
</evidence>
<gene>
    <name evidence="2" type="ORF">EST38_g12482</name>
</gene>
<evidence type="ECO:0000313" key="2">
    <source>
        <dbReference type="EMBL" id="RXW13371.1"/>
    </source>
</evidence>
<proteinExistence type="predicted"/>
<dbReference type="EMBL" id="SDEE01000936">
    <property type="protein sequence ID" value="RXW13371.1"/>
    <property type="molecule type" value="Genomic_DNA"/>
</dbReference>
<organism evidence="2 3">
    <name type="scientific">Candolleomyces aberdarensis</name>
    <dbReference type="NCBI Taxonomy" id="2316362"/>
    <lineage>
        <taxon>Eukaryota</taxon>
        <taxon>Fungi</taxon>
        <taxon>Dikarya</taxon>
        <taxon>Basidiomycota</taxon>
        <taxon>Agaricomycotina</taxon>
        <taxon>Agaricomycetes</taxon>
        <taxon>Agaricomycetidae</taxon>
        <taxon>Agaricales</taxon>
        <taxon>Agaricineae</taxon>
        <taxon>Psathyrellaceae</taxon>
        <taxon>Candolleomyces</taxon>
    </lineage>
</organism>
<keyword evidence="1" id="KW-0732">Signal</keyword>